<reference evidence="1 2" key="1">
    <citation type="journal article" date="2013" name="Genome Announc.">
        <title>Draft genome sequences for three mercury-methylating, sulfate-reducing bacteria.</title>
        <authorList>
            <person name="Brown S.D."/>
            <person name="Hurt R.A.Jr."/>
            <person name="Gilmour C.C."/>
            <person name="Elias D.A."/>
        </authorList>
    </citation>
    <scope>NUCLEOTIDE SEQUENCE [LARGE SCALE GENOMIC DNA]</scope>
    <source>
        <strain evidence="1 2">DSM 2059</strain>
    </source>
</reference>
<comment type="caution">
    <text evidence="1">The sequence shown here is derived from an EMBL/GenBank/DDBJ whole genome shotgun (WGS) entry which is preliminary data.</text>
</comment>
<dbReference type="AlphaFoldDB" id="S7TLM5"/>
<dbReference type="Proteomes" id="UP000014977">
    <property type="component" value="Unassembled WGS sequence"/>
</dbReference>
<protein>
    <submittedName>
        <fullName evidence="1">Uncharacterized protein</fullName>
    </submittedName>
</protein>
<dbReference type="EMBL" id="ATHJ01000099">
    <property type="protein sequence ID" value="EPR37776.1"/>
    <property type="molecule type" value="Genomic_DNA"/>
</dbReference>
<sequence length="110" mass="12607">MRHKFTILQDTDKDTFIIREYAVVEKHLKKMLTLMPSEDDFSLMAEETYAGKNLSKLISRGAVAELVTSLRTDNLFPINPYATKIAESIIAMHASAECRFMELFFDDQTP</sequence>
<name>S7TLM5_DESML</name>
<evidence type="ECO:0000313" key="1">
    <source>
        <dbReference type="EMBL" id="EPR37776.1"/>
    </source>
</evidence>
<dbReference type="OrthoDB" id="5420426at2"/>
<accession>S7TLM5</accession>
<proteinExistence type="predicted"/>
<organism evidence="1 2">
    <name type="scientific">Desulfococcus multivorans DSM 2059</name>
    <dbReference type="NCBI Taxonomy" id="1121405"/>
    <lineage>
        <taxon>Bacteria</taxon>
        <taxon>Pseudomonadati</taxon>
        <taxon>Thermodesulfobacteriota</taxon>
        <taxon>Desulfobacteria</taxon>
        <taxon>Desulfobacterales</taxon>
        <taxon>Desulfococcaceae</taxon>
        <taxon>Desulfococcus</taxon>
    </lineage>
</organism>
<dbReference type="RefSeq" id="WP_020878054.1">
    <property type="nucleotide sequence ID" value="NZ_ATHJ01000099.1"/>
</dbReference>
<gene>
    <name evidence="1" type="ORF">dsmv_2987</name>
</gene>
<evidence type="ECO:0000313" key="2">
    <source>
        <dbReference type="Proteomes" id="UP000014977"/>
    </source>
</evidence>
<keyword evidence="2" id="KW-1185">Reference proteome</keyword>